<dbReference type="EMBL" id="JAVAIM010000001">
    <property type="protein sequence ID" value="MDP4576132.1"/>
    <property type="molecule type" value="Genomic_DNA"/>
</dbReference>
<dbReference type="SUPFAM" id="SSF46626">
    <property type="entry name" value="Cytochrome c"/>
    <property type="match status" value="1"/>
</dbReference>
<dbReference type="RefSeq" id="WP_305933347.1">
    <property type="nucleotide sequence ID" value="NZ_JAVAIM010000001.1"/>
</dbReference>
<organism evidence="9 10">
    <name type="scientific">Qipengyuania profundimaris</name>
    <dbReference type="NCBI Taxonomy" id="3067652"/>
    <lineage>
        <taxon>Bacteria</taxon>
        <taxon>Pseudomonadati</taxon>
        <taxon>Pseudomonadota</taxon>
        <taxon>Alphaproteobacteria</taxon>
        <taxon>Sphingomonadales</taxon>
        <taxon>Erythrobacteraceae</taxon>
        <taxon>Qipengyuania</taxon>
    </lineage>
</organism>
<evidence type="ECO:0000256" key="2">
    <source>
        <dbReference type="ARBA" id="ARBA00022617"/>
    </source>
</evidence>
<dbReference type="PRINTS" id="PR00604">
    <property type="entry name" value="CYTCHRMECIAB"/>
</dbReference>
<dbReference type="InterPro" id="IPR009056">
    <property type="entry name" value="Cyt_c-like_dom"/>
</dbReference>
<sequence>MDDRFNTAAGWVLFAGIVALGSSIASGMYFHADSGELPEGAEPGYFVQGEETDAGADAGPDLGTLLANADAAAGEAVFAKCTACHTIEQGGANGIGPNLYGTMGKAIAGHAGFAYSSALSEKGGQWTWENMNEWLTSPRAFASGTKMSFAGLSKPEDRANVMEYMSTFGGAPAKPAPAAPEVESEDVAGEAPGAGPGAVEGEPADPAQAAGAMSADQPVPAANAAGDNEGATKVD</sequence>
<evidence type="ECO:0000256" key="3">
    <source>
        <dbReference type="ARBA" id="ARBA00022723"/>
    </source>
</evidence>
<protein>
    <submittedName>
        <fullName evidence="9">C-type cytochrome</fullName>
    </submittedName>
</protein>
<evidence type="ECO:0000259" key="8">
    <source>
        <dbReference type="PROSITE" id="PS51007"/>
    </source>
</evidence>
<keyword evidence="1" id="KW-0813">Transport</keyword>
<keyword evidence="2 6" id="KW-0349">Heme</keyword>
<keyword evidence="4" id="KW-0249">Electron transport</keyword>
<evidence type="ECO:0000313" key="10">
    <source>
        <dbReference type="Proteomes" id="UP001240639"/>
    </source>
</evidence>
<proteinExistence type="predicted"/>
<dbReference type="Gene3D" id="1.10.760.10">
    <property type="entry name" value="Cytochrome c-like domain"/>
    <property type="match status" value="1"/>
</dbReference>
<evidence type="ECO:0000256" key="6">
    <source>
        <dbReference type="PROSITE-ProRule" id="PRU00433"/>
    </source>
</evidence>
<evidence type="ECO:0000256" key="1">
    <source>
        <dbReference type="ARBA" id="ARBA00022448"/>
    </source>
</evidence>
<dbReference type="Proteomes" id="UP001240639">
    <property type="component" value="Unassembled WGS sequence"/>
</dbReference>
<dbReference type="PROSITE" id="PS51007">
    <property type="entry name" value="CYTC"/>
    <property type="match status" value="1"/>
</dbReference>
<gene>
    <name evidence="9" type="ORF">Q9K02_13400</name>
</gene>
<dbReference type="InterPro" id="IPR036909">
    <property type="entry name" value="Cyt_c-like_dom_sf"/>
</dbReference>
<dbReference type="InterPro" id="IPR002327">
    <property type="entry name" value="Cyt_c_1A/1B"/>
</dbReference>
<evidence type="ECO:0000313" key="9">
    <source>
        <dbReference type="EMBL" id="MDP4576132.1"/>
    </source>
</evidence>
<evidence type="ECO:0000256" key="5">
    <source>
        <dbReference type="ARBA" id="ARBA00023004"/>
    </source>
</evidence>
<evidence type="ECO:0000256" key="7">
    <source>
        <dbReference type="SAM" id="MobiDB-lite"/>
    </source>
</evidence>
<comment type="caution">
    <text evidence="9">The sequence shown here is derived from an EMBL/GenBank/DDBJ whole genome shotgun (WGS) entry which is preliminary data.</text>
</comment>
<feature type="domain" description="Cytochrome c" evidence="8">
    <location>
        <begin position="69"/>
        <end position="169"/>
    </location>
</feature>
<dbReference type="PANTHER" id="PTHR11961">
    <property type="entry name" value="CYTOCHROME C"/>
    <property type="match status" value="1"/>
</dbReference>
<keyword evidence="3 6" id="KW-0479">Metal-binding</keyword>
<keyword evidence="5 6" id="KW-0408">Iron</keyword>
<evidence type="ECO:0000256" key="4">
    <source>
        <dbReference type="ARBA" id="ARBA00022982"/>
    </source>
</evidence>
<name>A0ABT9HSL3_9SPHN</name>
<accession>A0ABT9HSL3</accession>
<dbReference type="Pfam" id="PF00034">
    <property type="entry name" value="Cytochrom_C"/>
    <property type="match status" value="1"/>
</dbReference>
<feature type="region of interest" description="Disordered" evidence="7">
    <location>
        <begin position="171"/>
        <end position="235"/>
    </location>
</feature>
<keyword evidence="10" id="KW-1185">Reference proteome</keyword>
<reference evidence="9 10" key="1">
    <citation type="submission" date="2023-08" db="EMBL/GenBank/DDBJ databases">
        <title>genomic of G39.</title>
        <authorList>
            <person name="Wang Y."/>
        </authorList>
    </citation>
    <scope>NUCLEOTIDE SEQUENCE [LARGE SCALE GENOMIC DNA]</scope>
    <source>
        <strain evidence="9 10">G39</strain>
    </source>
</reference>